<protein>
    <submittedName>
        <fullName evidence="1">Phage tail assembly protein</fullName>
    </submittedName>
</protein>
<name>A0A524RVY5_9CHRO</name>
<comment type="caution">
    <text evidence="1">The sequence shown here is derived from an EMBL/GenBank/DDBJ whole genome shotgun (WGS) entry which is preliminary data.</text>
</comment>
<gene>
    <name evidence="1" type="ORF">ERJ68_00055</name>
</gene>
<evidence type="ECO:0000313" key="1">
    <source>
        <dbReference type="EMBL" id="TGH28145.1"/>
    </source>
</evidence>
<dbReference type="Pfam" id="PF10109">
    <property type="entry name" value="Phage_TAC_7"/>
    <property type="match status" value="1"/>
</dbReference>
<accession>A0A524RVY5</accession>
<reference evidence="1 2" key="1">
    <citation type="journal article" date="2019" name="mSystems">
        <title>Life at home and on the roam: Genomic adaptions reflect the dual lifestyle of an intracellular, facultative symbiont.</title>
        <authorList>
            <person name="Burgsdorf I."/>
        </authorList>
    </citation>
    <scope>NUCLEOTIDE SEQUENCE [LARGE SCALE GENOMIC DNA]</scope>
    <source>
        <strain evidence="1">277cI</strain>
    </source>
</reference>
<dbReference type="AlphaFoldDB" id="A0A524RVY5"/>
<dbReference type="Proteomes" id="UP000315454">
    <property type="component" value="Unassembled WGS sequence"/>
</dbReference>
<organism evidence="1 2">
    <name type="scientific">Aphanocapsa feldmannii 277cI</name>
    <dbReference type="NCBI Taxonomy" id="2507554"/>
    <lineage>
        <taxon>Bacteria</taxon>
        <taxon>Bacillati</taxon>
        <taxon>Cyanobacteriota</taxon>
        <taxon>Cyanophyceae</taxon>
        <taxon>Oscillatoriophycideae</taxon>
        <taxon>Chroococcales</taxon>
        <taxon>Microcystaceae</taxon>
        <taxon>Aphanocapsa</taxon>
    </lineage>
</organism>
<proteinExistence type="predicted"/>
<evidence type="ECO:0000313" key="2">
    <source>
        <dbReference type="Proteomes" id="UP000315454"/>
    </source>
</evidence>
<sequence length="116" mass="12879">MSKTMRSQTRPSYIKGGIDIRRTVEIKLNFPVEIGNVERSTVTMRRPKGRDVKANFRAAGGEQENLEATFKLLADLCNLAPDEFDELDMSDIEQLGEQLEAFMGKTGFGLPKPAGS</sequence>
<dbReference type="EMBL" id="SRMN01000001">
    <property type="protein sequence ID" value="TGH28145.1"/>
    <property type="molecule type" value="Genomic_DNA"/>
</dbReference>
<dbReference type="InterPro" id="IPR019289">
    <property type="entry name" value="Phage_tail_E/E"/>
</dbReference>